<keyword evidence="3" id="KW-1185">Reference proteome</keyword>
<feature type="chain" id="PRO_5003406383" evidence="1">
    <location>
        <begin position="23"/>
        <end position="119"/>
    </location>
</feature>
<evidence type="ECO:0000313" key="3">
    <source>
        <dbReference type="Proteomes" id="UP000008068"/>
    </source>
</evidence>
<proteinExistence type="predicted"/>
<dbReference type="eggNOG" id="KOG3700">
    <property type="taxonomic scope" value="Eukaryota"/>
</dbReference>
<dbReference type="AlphaFoldDB" id="G0NW64"/>
<gene>
    <name evidence="2" type="ORF">CAEBREN_28710</name>
</gene>
<organism evidence="3">
    <name type="scientific">Caenorhabditis brenneri</name>
    <name type="common">Nematode worm</name>
    <dbReference type="NCBI Taxonomy" id="135651"/>
    <lineage>
        <taxon>Eukaryota</taxon>
        <taxon>Metazoa</taxon>
        <taxon>Ecdysozoa</taxon>
        <taxon>Nematoda</taxon>
        <taxon>Chromadorea</taxon>
        <taxon>Rhabditida</taxon>
        <taxon>Rhabditina</taxon>
        <taxon>Rhabditomorpha</taxon>
        <taxon>Rhabditoidea</taxon>
        <taxon>Rhabditidae</taxon>
        <taxon>Peloderinae</taxon>
        <taxon>Caenorhabditis</taxon>
    </lineage>
</organism>
<evidence type="ECO:0000313" key="2">
    <source>
        <dbReference type="EMBL" id="EGT38652.1"/>
    </source>
</evidence>
<dbReference type="InParanoid" id="G0NW64"/>
<keyword evidence="1" id="KW-0732">Signal</keyword>
<accession>G0NW64</accession>
<protein>
    <submittedName>
        <fullName evidence="2">Uncharacterized protein</fullName>
    </submittedName>
</protein>
<name>G0NW64_CAEBE</name>
<sequence length="119" mass="13721">MGWMRWHLLIGILVSAITLCTAKSSYKYDGSLFSSKELDYDETDTKAMGSVFSKYMADSDAQLILDLDVFRHFFNYAEAYKDGAEEGNLELMKYAVRMVEKLRQFDISMGESVCPDYYE</sequence>
<dbReference type="Proteomes" id="UP000008068">
    <property type="component" value="Unassembled WGS sequence"/>
</dbReference>
<feature type="signal peptide" evidence="1">
    <location>
        <begin position="1"/>
        <end position="22"/>
    </location>
</feature>
<reference evidence="3" key="1">
    <citation type="submission" date="2011-07" db="EMBL/GenBank/DDBJ databases">
        <authorList>
            <consortium name="Caenorhabditis brenneri Sequencing and Analysis Consortium"/>
            <person name="Wilson R.K."/>
        </authorList>
    </citation>
    <scope>NUCLEOTIDE SEQUENCE [LARGE SCALE GENOMIC DNA]</scope>
    <source>
        <strain evidence="3">PB2801</strain>
    </source>
</reference>
<dbReference type="OrthoDB" id="5866764at2759"/>
<evidence type="ECO:0000256" key="1">
    <source>
        <dbReference type="SAM" id="SignalP"/>
    </source>
</evidence>
<dbReference type="HOGENOM" id="CLU_2063557_0_0_1"/>
<dbReference type="STRING" id="135651.G0NW64"/>
<dbReference type="EMBL" id="GL379961">
    <property type="protein sequence ID" value="EGT38652.1"/>
    <property type="molecule type" value="Genomic_DNA"/>
</dbReference>